<dbReference type="GO" id="GO:0016616">
    <property type="term" value="F:oxidoreductase activity, acting on the CH-OH group of donors, NAD or NADP as acceptor"/>
    <property type="evidence" value="ECO:0007669"/>
    <property type="project" value="UniProtKB-ARBA"/>
</dbReference>
<dbReference type="RefSeq" id="WP_087136312.1">
    <property type="nucleotide sequence ID" value="NZ_FUKR01000022.1"/>
</dbReference>
<dbReference type="Proteomes" id="UP000196778">
    <property type="component" value="Unassembled WGS sequence"/>
</dbReference>
<evidence type="ECO:0000313" key="4">
    <source>
        <dbReference type="Proteomes" id="UP000196778"/>
    </source>
</evidence>
<evidence type="ECO:0000313" key="3">
    <source>
        <dbReference type="EMBL" id="SJN23311.1"/>
    </source>
</evidence>
<accession>A0A1R4ITV5</accession>
<dbReference type="AlphaFoldDB" id="A0A1R4ITV5"/>
<reference evidence="4" key="1">
    <citation type="submission" date="2017-02" db="EMBL/GenBank/DDBJ databases">
        <authorList>
            <person name="Dridi B."/>
        </authorList>
    </citation>
    <scope>NUCLEOTIDE SEQUENCE [LARGE SCALE GENOMIC DNA]</scope>
    <source>
        <strain evidence="4">EB411</strain>
    </source>
</reference>
<dbReference type="InterPro" id="IPR002347">
    <property type="entry name" value="SDR_fam"/>
</dbReference>
<keyword evidence="4" id="KW-1185">Reference proteome</keyword>
<evidence type="ECO:0000256" key="1">
    <source>
        <dbReference type="ARBA" id="ARBA00006484"/>
    </source>
</evidence>
<proteinExistence type="inferred from homology"/>
<sequence length="256" mass="26207">MTATTPARRAVVTGASSGIGAATVRALVADGWDVVAAARRTDRLEALAAETGATPLTVDVTDQASVDAFAAAALAGGPVTAVVNNAGGAMGLEPVADADPADWEWMYRVNVLGPLRITQAFLPGLRSHGGELVFVTSTAAHGAYAGAAGYTGAKKAEQMIAHTLRIELAGEPVRVIEIAPGTVATEEFSLVRFRGDGDKAAAVYAGMDPLSADEVAGTIAWALAQPAHVNVDSLILRPLAQVSNQLTVRRDEGARG</sequence>
<dbReference type="SUPFAM" id="SSF51735">
    <property type="entry name" value="NAD(P)-binding Rossmann-fold domains"/>
    <property type="match status" value="1"/>
</dbReference>
<gene>
    <name evidence="3" type="ORF">FM119_03575</name>
</gene>
<keyword evidence="2" id="KW-0560">Oxidoreductase</keyword>
<dbReference type="PANTHER" id="PTHR42901">
    <property type="entry name" value="ALCOHOL DEHYDROGENASE"/>
    <property type="match status" value="1"/>
</dbReference>
<dbReference type="Gene3D" id="3.40.50.720">
    <property type="entry name" value="NAD(P)-binding Rossmann-like Domain"/>
    <property type="match status" value="1"/>
</dbReference>
<dbReference type="PANTHER" id="PTHR42901:SF1">
    <property type="entry name" value="ALCOHOL DEHYDROGENASE"/>
    <property type="match status" value="1"/>
</dbReference>
<organism evidence="3 4">
    <name type="scientific">Mycetocola reblochoni REB411</name>
    <dbReference type="NCBI Taxonomy" id="1255698"/>
    <lineage>
        <taxon>Bacteria</taxon>
        <taxon>Bacillati</taxon>
        <taxon>Actinomycetota</taxon>
        <taxon>Actinomycetes</taxon>
        <taxon>Micrococcales</taxon>
        <taxon>Microbacteriaceae</taxon>
        <taxon>Mycetocola</taxon>
    </lineage>
</organism>
<dbReference type="OrthoDB" id="9775296at2"/>
<dbReference type="PRINTS" id="PR00081">
    <property type="entry name" value="GDHRDH"/>
</dbReference>
<evidence type="ECO:0000256" key="2">
    <source>
        <dbReference type="ARBA" id="ARBA00023002"/>
    </source>
</evidence>
<dbReference type="Pfam" id="PF00106">
    <property type="entry name" value="adh_short"/>
    <property type="match status" value="1"/>
</dbReference>
<dbReference type="FunFam" id="3.40.50.720:FF:000047">
    <property type="entry name" value="NADP-dependent L-serine/L-allo-threonine dehydrogenase"/>
    <property type="match status" value="1"/>
</dbReference>
<dbReference type="EMBL" id="FUKR01000022">
    <property type="protein sequence ID" value="SJN23311.1"/>
    <property type="molecule type" value="Genomic_DNA"/>
</dbReference>
<name>A0A1R4ITV5_9MICO</name>
<dbReference type="InterPro" id="IPR036291">
    <property type="entry name" value="NAD(P)-bd_dom_sf"/>
</dbReference>
<comment type="similarity">
    <text evidence="1">Belongs to the short-chain dehydrogenases/reductases (SDR) family.</text>
</comment>
<protein>
    <submittedName>
        <fullName evidence="3">Short-chain dehydrogenase/reductase SDR</fullName>
    </submittedName>
</protein>